<reference evidence="4 5" key="1">
    <citation type="journal article" date="2021" name="Elife">
        <title>Chloroplast acquisition without the gene transfer in kleptoplastic sea slugs, Plakobranchus ocellatus.</title>
        <authorList>
            <person name="Maeda T."/>
            <person name="Takahashi S."/>
            <person name="Yoshida T."/>
            <person name="Shimamura S."/>
            <person name="Takaki Y."/>
            <person name="Nagai Y."/>
            <person name="Toyoda A."/>
            <person name="Suzuki Y."/>
            <person name="Arimoto A."/>
            <person name="Ishii H."/>
            <person name="Satoh N."/>
            <person name="Nishiyama T."/>
            <person name="Hasebe M."/>
            <person name="Maruyama T."/>
            <person name="Minagawa J."/>
            <person name="Obokata J."/>
            <person name="Shigenobu S."/>
        </authorList>
    </citation>
    <scope>NUCLEOTIDE SEQUENCE [LARGE SCALE GENOMIC DNA]</scope>
</reference>
<dbReference type="SUPFAM" id="SSF54373">
    <property type="entry name" value="FAD-linked reductases, C-terminal domain"/>
    <property type="match status" value="2"/>
</dbReference>
<comment type="caution">
    <text evidence="4">The sequence shown here is derived from an EMBL/GenBank/DDBJ whole genome shotgun (WGS) entry which is preliminary data.</text>
</comment>
<comment type="similarity">
    <text evidence="1">Belongs to the GMC oxidoreductase family.</text>
</comment>
<keyword evidence="5" id="KW-1185">Reference proteome</keyword>
<dbReference type="Proteomes" id="UP000735302">
    <property type="component" value="Unassembled WGS sequence"/>
</dbReference>
<evidence type="ECO:0000313" key="5">
    <source>
        <dbReference type="Proteomes" id="UP000735302"/>
    </source>
</evidence>
<dbReference type="PANTHER" id="PTHR11552:SF147">
    <property type="entry name" value="CHOLINE DEHYDROGENASE, MITOCHONDRIAL"/>
    <property type="match status" value="1"/>
</dbReference>
<dbReference type="Gene3D" id="3.30.560.10">
    <property type="entry name" value="Glucose Oxidase, domain 3"/>
    <property type="match status" value="1"/>
</dbReference>
<feature type="domain" description="Glucose-methanol-choline oxidoreductase C-terminal" evidence="3">
    <location>
        <begin position="21"/>
        <end position="176"/>
    </location>
</feature>
<dbReference type="InterPro" id="IPR007867">
    <property type="entry name" value="GMC_OxRtase_C"/>
</dbReference>
<feature type="region of interest" description="Disordered" evidence="2">
    <location>
        <begin position="58"/>
        <end position="82"/>
    </location>
</feature>
<organism evidence="4 5">
    <name type="scientific">Plakobranchus ocellatus</name>
    <dbReference type="NCBI Taxonomy" id="259542"/>
    <lineage>
        <taxon>Eukaryota</taxon>
        <taxon>Metazoa</taxon>
        <taxon>Spiralia</taxon>
        <taxon>Lophotrochozoa</taxon>
        <taxon>Mollusca</taxon>
        <taxon>Gastropoda</taxon>
        <taxon>Heterobranchia</taxon>
        <taxon>Euthyneura</taxon>
        <taxon>Panpulmonata</taxon>
        <taxon>Sacoglossa</taxon>
        <taxon>Placobranchoidea</taxon>
        <taxon>Plakobranchidae</taxon>
        <taxon>Plakobranchus</taxon>
    </lineage>
</organism>
<dbReference type="Gene3D" id="3.50.50.60">
    <property type="entry name" value="FAD/NAD(P)-binding domain"/>
    <property type="match status" value="1"/>
</dbReference>
<dbReference type="InterPro" id="IPR012132">
    <property type="entry name" value="GMC_OxRdtase"/>
</dbReference>
<dbReference type="GO" id="GO:0050660">
    <property type="term" value="F:flavin adenine dinucleotide binding"/>
    <property type="evidence" value="ECO:0007669"/>
    <property type="project" value="InterPro"/>
</dbReference>
<dbReference type="AlphaFoldDB" id="A0AAV3ZS12"/>
<evidence type="ECO:0000259" key="3">
    <source>
        <dbReference type="Pfam" id="PF05199"/>
    </source>
</evidence>
<evidence type="ECO:0000256" key="1">
    <source>
        <dbReference type="ARBA" id="ARBA00010790"/>
    </source>
</evidence>
<evidence type="ECO:0000256" key="2">
    <source>
        <dbReference type="SAM" id="MobiDB-lite"/>
    </source>
</evidence>
<evidence type="ECO:0000313" key="4">
    <source>
        <dbReference type="EMBL" id="GFN97921.1"/>
    </source>
</evidence>
<dbReference type="GO" id="GO:0016614">
    <property type="term" value="F:oxidoreductase activity, acting on CH-OH group of donors"/>
    <property type="evidence" value="ECO:0007669"/>
    <property type="project" value="InterPro"/>
</dbReference>
<dbReference type="Gene3D" id="3.30.410.40">
    <property type="match status" value="1"/>
</dbReference>
<dbReference type="PANTHER" id="PTHR11552">
    <property type="entry name" value="GLUCOSE-METHANOL-CHOLINE GMC OXIDOREDUCTASE"/>
    <property type="match status" value="1"/>
</dbReference>
<sequence>MLQPPTGGRGFLLMPTALQLKSRGRVRLMSRDYQASPIIDPGFLTEDSDVEFLFSSSPQQCDLRPSGHPSGQGAGGGARTRDRMTPADIRADSLVTVPPTPLSAIRLTQTVITTEPMRKIGAQLDDRKRPGCEDFDYDSDDYWRCYVCHFAPTAHHGSGTCNMRSADDNTAVVVRRLSCCLVGHGCRNSQVTCLCRIRTYTTWRHTGWEEDNSSQ</sequence>
<name>A0AAV3ZS12_9GAST</name>
<accession>A0AAV3ZS12</accession>
<dbReference type="InterPro" id="IPR036188">
    <property type="entry name" value="FAD/NAD-bd_sf"/>
</dbReference>
<dbReference type="Pfam" id="PF05199">
    <property type="entry name" value="GMC_oxred_C"/>
    <property type="match status" value="1"/>
</dbReference>
<proteinExistence type="inferred from homology"/>
<gene>
    <name evidence="4" type="ORF">PoB_002442700</name>
</gene>
<protein>
    <submittedName>
        <fullName evidence="4">Glucose dehydrogenase</fullName>
    </submittedName>
</protein>
<dbReference type="EMBL" id="BLXT01002816">
    <property type="protein sequence ID" value="GFN97921.1"/>
    <property type="molecule type" value="Genomic_DNA"/>
</dbReference>